<proteinExistence type="predicted"/>
<dbReference type="AlphaFoldDB" id="A0A2V5HMG6"/>
<name>A0A2V5HMG6_ASPV1</name>
<gene>
    <name evidence="1" type="ORF">BO99DRAFT_153306</name>
</gene>
<accession>A0A2V5HMG6</accession>
<evidence type="ECO:0000313" key="1">
    <source>
        <dbReference type="EMBL" id="PYI23772.1"/>
    </source>
</evidence>
<reference evidence="1 2" key="1">
    <citation type="submission" date="2018-02" db="EMBL/GenBank/DDBJ databases">
        <title>The genomes of Aspergillus section Nigri reveals drivers in fungal speciation.</title>
        <authorList>
            <consortium name="DOE Joint Genome Institute"/>
            <person name="Vesth T.C."/>
            <person name="Nybo J."/>
            <person name="Theobald S."/>
            <person name="Brandl J."/>
            <person name="Frisvad J.C."/>
            <person name="Nielsen K.F."/>
            <person name="Lyhne E.K."/>
            <person name="Kogle M.E."/>
            <person name="Kuo A."/>
            <person name="Riley R."/>
            <person name="Clum A."/>
            <person name="Nolan M."/>
            <person name="Lipzen A."/>
            <person name="Salamov A."/>
            <person name="Henrissat B."/>
            <person name="Wiebenga A."/>
            <person name="De vries R.P."/>
            <person name="Grigoriev I.V."/>
            <person name="Mortensen U.H."/>
            <person name="Andersen M.R."/>
            <person name="Baker S.E."/>
        </authorList>
    </citation>
    <scope>NUCLEOTIDE SEQUENCE [LARGE SCALE GENOMIC DNA]</scope>
    <source>
        <strain evidence="1 2">CBS 115571</strain>
    </source>
</reference>
<protein>
    <submittedName>
        <fullName evidence="1">Uncharacterized protein</fullName>
    </submittedName>
</protein>
<keyword evidence="2" id="KW-1185">Reference proteome</keyword>
<evidence type="ECO:0000313" key="2">
    <source>
        <dbReference type="Proteomes" id="UP000249829"/>
    </source>
</evidence>
<organism evidence="1 2">
    <name type="scientific">Aspergillus violaceofuscus (strain CBS 115571)</name>
    <dbReference type="NCBI Taxonomy" id="1450538"/>
    <lineage>
        <taxon>Eukaryota</taxon>
        <taxon>Fungi</taxon>
        <taxon>Dikarya</taxon>
        <taxon>Ascomycota</taxon>
        <taxon>Pezizomycotina</taxon>
        <taxon>Eurotiomycetes</taxon>
        <taxon>Eurotiomycetidae</taxon>
        <taxon>Eurotiales</taxon>
        <taxon>Aspergillaceae</taxon>
        <taxon>Aspergillus</taxon>
    </lineage>
</organism>
<sequence>MTVAMGLCPLSTVHCFVDRKLIVDKSDGWIQRPAIDKGQADDCAFDSTGHAIAWTHQVPLSLQGIGIGEMLTPYECDAIRKPIPEVPSSLKWNYSSS</sequence>
<dbReference type="Proteomes" id="UP000249829">
    <property type="component" value="Unassembled WGS sequence"/>
</dbReference>
<dbReference type="EMBL" id="KZ825104">
    <property type="protein sequence ID" value="PYI23772.1"/>
    <property type="molecule type" value="Genomic_DNA"/>
</dbReference>